<name>T1JT35_TETUR</name>
<evidence type="ECO:0000313" key="1">
    <source>
        <dbReference type="EnsemblMetazoa" id="tetur01g12690.1"/>
    </source>
</evidence>
<dbReference type="EnsemblMetazoa" id="tetur01g12690.1">
    <property type="protein sequence ID" value="tetur01g12690.1"/>
    <property type="gene ID" value="tetur01g12690"/>
</dbReference>
<evidence type="ECO:0000313" key="2">
    <source>
        <dbReference type="Proteomes" id="UP000015104"/>
    </source>
</evidence>
<dbReference type="HOGENOM" id="CLU_1706509_0_0_1"/>
<organism evidence="1 2">
    <name type="scientific">Tetranychus urticae</name>
    <name type="common">Two-spotted spider mite</name>
    <dbReference type="NCBI Taxonomy" id="32264"/>
    <lineage>
        <taxon>Eukaryota</taxon>
        <taxon>Metazoa</taxon>
        <taxon>Ecdysozoa</taxon>
        <taxon>Arthropoda</taxon>
        <taxon>Chelicerata</taxon>
        <taxon>Arachnida</taxon>
        <taxon>Acari</taxon>
        <taxon>Acariformes</taxon>
        <taxon>Trombidiformes</taxon>
        <taxon>Prostigmata</taxon>
        <taxon>Eleutherengona</taxon>
        <taxon>Raphignathae</taxon>
        <taxon>Tetranychoidea</taxon>
        <taxon>Tetranychidae</taxon>
        <taxon>Tetranychus</taxon>
    </lineage>
</organism>
<sequence length="154" mass="17474">MYRYALFLAAIASNRETNNWICSIMMDDGAELIVPYQARILSVIDLDLLIFGTKCHISSMDKILTLCAILVLLNPLFISVSCEYCENILCKNNNDDYCVRACSEYGCDYEGAKCIEHAKYSFKFSFVDRAGFCMCRPTIASGSYMLQSMLRGYH</sequence>
<protein>
    <submittedName>
        <fullName evidence="1">Uncharacterized protein</fullName>
    </submittedName>
</protein>
<reference evidence="2" key="1">
    <citation type="submission" date="2011-08" db="EMBL/GenBank/DDBJ databases">
        <authorList>
            <person name="Rombauts S."/>
        </authorList>
    </citation>
    <scope>NUCLEOTIDE SEQUENCE</scope>
    <source>
        <strain evidence="2">London</strain>
    </source>
</reference>
<reference evidence="1" key="2">
    <citation type="submission" date="2015-06" db="UniProtKB">
        <authorList>
            <consortium name="EnsemblMetazoa"/>
        </authorList>
    </citation>
    <scope>IDENTIFICATION</scope>
</reference>
<dbReference type="AlphaFoldDB" id="T1JT35"/>
<keyword evidence="2" id="KW-1185">Reference proteome</keyword>
<proteinExistence type="predicted"/>
<dbReference type="Proteomes" id="UP000015104">
    <property type="component" value="Unassembled WGS sequence"/>
</dbReference>
<dbReference type="EMBL" id="CAEY01000471">
    <property type="status" value="NOT_ANNOTATED_CDS"/>
    <property type="molecule type" value="Genomic_DNA"/>
</dbReference>
<accession>T1JT35</accession>